<dbReference type="AlphaFoldDB" id="A0A383RD88"/>
<dbReference type="EMBL" id="LS992241">
    <property type="protein sequence ID" value="SYX84803.1"/>
    <property type="molecule type" value="Genomic_DNA"/>
</dbReference>
<dbReference type="Proteomes" id="UP000304148">
    <property type="component" value="Chromosome"/>
</dbReference>
<accession>A0A383RD88</accession>
<gene>
    <name evidence="1" type="ORF">PBLR_13225</name>
</gene>
<organism evidence="1 2">
    <name type="scientific">Paenibacillus alvei</name>
    <name type="common">Bacillus alvei</name>
    <dbReference type="NCBI Taxonomy" id="44250"/>
    <lineage>
        <taxon>Bacteria</taxon>
        <taxon>Bacillati</taxon>
        <taxon>Bacillota</taxon>
        <taxon>Bacilli</taxon>
        <taxon>Bacillales</taxon>
        <taxon>Paenibacillaceae</taxon>
        <taxon>Paenibacillus</taxon>
    </lineage>
</organism>
<evidence type="ECO:0000313" key="2">
    <source>
        <dbReference type="Proteomes" id="UP000304148"/>
    </source>
</evidence>
<name>A0A383RD88_PAEAL</name>
<protein>
    <submittedName>
        <fullName evidence="1">Uncharacterized protein</fullName>
    </submittedName>
</protein>
<proteinExistence type="predicted"/>
<sequence length="49" mass="5475">MEDRDLGSQEIEGLTVYPAAELFIQQQEVILGKRCMITQSDASLNRSCS</sequence>
<evidence type="ECO:0000313" key="1">
    <source>
        <dbReference type="EMBL" id="SYX84803.1"/>
    </source>
</evidence>
<reference evidence="2" key="1">
    <citation type="submission" date="2018-08" db="EMBL/GenBank/DDBJ databases">
        <authorList>
            <person name="Chevrot R."/>
        </authorList>
    </citation>
    <scope>NUCLEOTIDE SEQUENCE [LARGE SCALE GENOMIC DNA]</scope>
</reference>